<proteinExistence type="predicted"/>
<feature type="domain" description="MaoC-like" evidence="2">
    <location>
        <begin position="18"/>
        <end position="122"/>
    </location>
</feature>
<dbReference type="Gene3D" id="3.10.129.10">
    <property type="entry name" value="Hotdog Thioesterase"/>
    <property type="match status" value="1"/>
</dbReference>
<keyword evidence="4" id="KW-1185">Reference proteome</keyword>
<dbReference type="PANTHER" id="PTHR43664">
    <property type="entry name" value="MONOAMINE OXIDASE-RELATED"/>
    <property type="match status" value="1"/>
</dbReference>
<organism evidence="3 4">
    <name type="scientific">Niveispirillum lacus</name>
    <dbReference type="NCBI Taxonomy" id="1981099"/>
    <lineage>
        <taxon>Bacteria</taxon>
        <taxon>Pseudomonadati</taxon>
        <taxon>Pseudomonadota</taxon>
        <taxon>Alphaproteobacteria</taxon>
        <taxon>Rhodospirillales</taxon>
        <taxon>Azospirillaceae</taxon>
        <taxon>Niveispirillum</taxon>
    </lineage>
</organism>
<name>A0A255Z5X0_9PROT</name>
<dbReference type="AlphaFoldDB" id="A0A255Z5X0"/>
<dbReference type="InterPro" id="IPR002539">
    <property type="entry name" value="MaoC-like_dom"/>
</dbReference>
<evidence type="ECO:0000313" key="3">
    <source>
        <dbReference type="EMBL" id="OYQ36295.1"/>
    </source>
</evidence>
<dbReference type="InterPro" id="IPR029069">
    <property type="entry name" value="HotDog_dom_sf"/>
</dbReference>
<sequence>MAGWRFWEDIIVGEHTQSRAFAVTAAAMTEFAVRYDPQYFHTDAMLAAQSPFGELIASGLYNCALWRILDHEENGDIAWVCGIAWDNVRWAAPLRPGDVVRATSVVLSKRPSGKRTDAGIVTLHHQLLNQEDQVVIRFDSTSFVRLRATGSPAPDPVPSPSRRFPADGGGA</sequence>
<evidence type="ECO:0000313" key="4">
    <source>
        <dbReference type="Proteomes" id="UP000216998"/>
    </source>
</evidence>
<gene>
    <name evidence="3" type="ORF">CHU95_05640</name>
</gene>
<dbReference type="Pfam" id="PF01575">
    <property type="entry name" value="MaoC_dehydratas"/>
    <property type="match status" value="1"/>
</dbReference>
<dbReference type="RefSeq" id="WP_094454637.1">
    <property type="nucleotide sequence ID" value="NZ_NOXU01000023.1"/>
</dbReference>
<dbReference type="InterPro" id="IPR052342">
    <property type="entry name" value="MCH/BMMD"/>
</dbReference>
<dbReference type="PANTHER" id="PTHR43664:SF1">
    <property type="entry name" value="BETA-METHYLMALYL-COA DEHYDRATASE"/>
    <property type="match status" value="1"/>
</dbReference>
<protein>
    <recommendedName>
        <fullName evidence="2">MaoC-like domain-containing protein</fullName>
    </recommendedName>
</protein>
<dbReference type="EMBL" id="NOXU01000023">
    <property type="protein sequence ID" value="OYQ36295.1"/>
    <property type="molecule type" value="Genomic_DNA"/>
</dbReference>
<evidence type="ECO:0000259" key="2">
    <source>
        <dbReference type="Pfam" id="PF01575"/>
    </source>
</evidence>
<feature type="region of interest" description="Disordered" evidence="1">
    <location>
        <begin position="149"/>
        <end position="171"/>
    </location>
</feature>
<comment type="caution">
    <text evidence="3">The sequence shown here is derived from an EMBL/GenBank/DDBJ whole genome shotgun (WGS) entry which is preliminary data.</text>
</comment>
<dbReference type="OrthoDB" id="9797938at2"/>
<evidence type="ECO:0000256" key="1">
    <source>
        <dbReference type="SAM" id="MobiDB-lite"/>
    </source>
</evidence>
<accession>A0A255Z5X0</accession>
<dbReference type="Proteomes" id="UP000216998">
    <property type="component" value="Unassembled WGS sequence"/>
</dbReference>
<reference evidence="3 4" key="1">
    <citation type="submission" date="2017-07" db="EMBL/GenBank/DDBJ databases">
        <title>Niveispirillum cyanobacteriorum sp. nov., isolated from cyanobacterial aggregates in a eutrophic lake.</title>
        <authorList>
            <person name="Cai H."/>
        </authorList>
    </citation>
    <scope>NUCLEOTIDE SEQUENCE [LARGE SCALE GENOMIC DNA]</scope>
    <source>
        <strain evidence="4">TH1-14</strain>
    </source>
</reference>
<dbReference type="SUPFAM" id="SSF54637">
    <property type="entry name" value="Thioesterase/thiol ester dehydrase-isomerase"/>
    <property type="match status" value="1"/>
</dbReference>